<sequence length="282" mass="30151">MSIQNFRPEIWSANLLVALRKSLVYTSLTNRDYEGEIAAAGDTVRITSIGRPTIKNYVPNSTIITPEEVNDSQRTLVVDQSKYFAFAVDDVDARQAKGNVIPQSMSEAAYGMADVVDQYIANGLLTGIQSANALGSIAIASGSPSDAYDKVLVPLKVRLDLANVPTQGRSVVVRPEFHGALLRDPRFIKVNESGTSEGLRNGMVGRAAGFDIVLSNNAPNTTGSEYAVIAGNSTAYTFAEQINKVEAYRPQSSFSDAVKGLALYGGKLVRPDSLASALVTVN</sequence>
<evidence type="ECO:0000313" key="2">
    <source>
        <dbReference type="Proteomes" id="UP001185069"/>
    </source>
</evidence>
<name>A0ABU1J909_9MICC</name>
<dbReference type="Proteomes" id="UP001185069">
    <property type="component" value="Unassembled WGS sequence"/>
</dbReference>
<dbReference type="EMBL" id="JAVDQF010000001">
    <property type="protein sequence ID" value="MDR6268912.1"/>
    <property type="molecule type" value="Genomic_DNA"/>
</dbReference>
<accession>A0ABU1J909</accession>
<comment type="caution">
    <text evidence="1">The sequence shown here is derived from an EMBL/GenBank/DDBJ whole genome shotgun (WGS) entry which is preliminary data.</text>
</comment>
<reference evidence="1 2" key="1">
    <citation type="submission" date="2023-07" db="EMBL/GenBank/DDBJ databases">
        <title>Sequencing the genomes of 1000 actinobacteria strains.</title>
        <authorList>
            <person name="Klenk H.-P."/>
        </authorList>
    </citation>
    <scope>NUCLEOTIDE SEQUENCE [LARGE SCALE GENOMIC DNA]</scope>
    <source>
        <strain evidence="1 2">DSM 14555</strain>
    </source>
</reference>
<keyword evidence="2" id="KW-1185">Reference proteome</keyword>
<gene>
    <name evidence="1" type="ORF">JOE69_001150</name>
</gene>
<proteinExistence type="predicted"/>
<organism evidence="1 2">
    <name type="scientific">Arthrobacter russicus</name>
    <dbReference type="NCBI Taxonomy" id="172040"/>
    <lineage>
        <taxon>Bacteria</taxon>
        <taxon>Bacillati</taxon>
        <taxon>Actinomycetota</taxon>
        <taxon>Actinomycetes</taxon>
        <taxon>Micrococcales</taxon>
        <taxon>Micrococcaceae</taxon>
        <taxon>Arthrobacter</taxon>
    </lineage>
</organism>
<evidence type="ECO:0000313" key="1">
    <source>
        <dbReference type="EMBL" id="MDR6268912.1"/>
    </source>
</evidence>
<protein>
    <submittedName>
        <fullName evidence="1">N4-gp56 family major capsid protein</fullName>
    </submittedName>
</protein>
<dbReference type="RefSeq" id="WP_309796843.1">
    <property type="nucleotide sequence ID" value="NZ_BAAAHY010000013.1"/>
</dbReference>